<name>A0ABW7HWQ6_9ACTN</name>
<dbReference type="GO" id="GO:0004519">
    <property type="term" value="F:endonuclease activity"/>
    <property type="evidence" value="ECO:0007669"/>
    <property type="project" value="UniProtKB-KW"/>
</dbReference>
<dbReference type="InterPro" id="IPR012296">
    <property type="entry name" value="Nuclease_put_TT1808"/>
</dbReference>
<feature type="domain" description="Putative restriction endonuclease" evidence="1">
    <location>
        <begin position="21"/>
        <end position="177"/>
    </location>
</feature>
<dbReference type="InterPro" id="IPR011335">
    <property type="entry name" value="Restrct_endonuc-II-like"/>
</dbReference>
<dbReference type="RefSeq" id="WP_279948392.1">
    <property type="nucleotide sequence ID" value="NZ_BAABEN010000003.1"/>
</dbReference>
<dbReference type="CDD" id="cd06260">
    <property type="entry name" value="DUF820-like"/>
    <property type="match status" value="1"/>
</dbReference>
<accession>A0ABW7HWQ6</accession>
<gene>
    <name evidence="2" type="ORF">ACG5V6_18940</name>
</gene>
<reference evidence="2 3" key="1">
    <citation type="submission" date="2024-10" db="EMBL/GenBank/DDBJ databases">
        <authorList>
            <person name="Cho J.-C."/>
        </authorList>
    </citation>
    <scope>NUCLEOTIDE SEQUENCE [LARGE SCALE GENOMIC DNA]</scope>
    <source>
        <strain evidence="2 3">KCTC29696</strain>
    </source>
</reference>
<keyword evidence="2" id="KW-0540">Nuclease</keyword>
<evidence type="ECO:0000313" key="2">
    <source>
        <dbReference type="EMBL" id="MFH0250277.1"/>
    </source>
</evidence>
<keyword evidence="2" id="KW-0255">Endonuclease</keyword>
<dbReference type="PANTHER" id="PTHR35400">
    <property type="entry name" value="SLR1083 PROTEIN"/>
    <property type="match status" value="1"/>
</dbReference>
<keyword evidence="2" id="KW-0378">Hydrolase</keyword>
<dbReference type="EMBL" id="JBIHMK010000076">
    <property type="protein sequence ID" value="MFH0250277.1"/>
    <property type="molecule type" value="Genomic_DNA"/>
</dbReference>
<keyword evidence="3" id="KW-1185">Reference proteome</keyword>
<dbReference type="PANTHER" id="PTHR35400:SF3">
    <property type="entry name" value="SLL1072 PROTEIN"/>
    <property type="match status" value="1"/>
</dbReference>
<evidence type="ECO:0000259" key="1">
    <source>
        <dbReference type="Pfam" id="PF05685"/>
    </source>
</evidence>
<comment type="caution">
    <text evidence="2">The sequence shown here is derived from an EMBL/GenBank/DDBJ whole genome shotgun (WGS) entry which is preliminary data.</text>
</comment>
<dbReference type="Gene3D" id="3.90.1570.10">
    <property type="entry name" value="tt1808, chain A"/>
    <property type="match status" value="1"/>
</dbReference>
<protein>
    <submittedName>
        <fullName evidence="2">Uma2 family endonuclease</fullName>
    </submittedName>
</protein>
<dbReference type="InterPro" id="IPR008538">
    <property type="entry name" value="Uma2"/>
</dbReference>
<proteinExistence type="predicted"/>
<dbReference type="Pfam" id="PF05685">
    <property type="entry name" value="Uma2"/>
    <property type="match status" value="1"/>
</dbReference>
<dbReference type="Proteomes" id="UP001607069">
    <property type="component" value="Unassembled WGS sequence"/>
</dbReference>
<organism evidence="2 3">
    <name type="scientific">Streptomyces chitinivorans</name>
    <dbReference type="NCBI Taxonomy" id="1257027"/>
    <lineage>
        <taxon>Bacteria</taxon>
        <taxon>Bacillati</taxon>
        <taxon>Actinomycetota</taxon>
        <taxon>Actinomycetes</taxon>
        <taxon>Kitasatosporales</taxon>
        <taxon>Streptomycetaceae</taxon>
        <taxon>Streptomyces</taxon>
    </lineage>
</organism>
<dbReference type="SUPFAM" id="SSF52980">
    <property type="entry name" value="Restriction endonuclease-like"/>
    <property type="match status" value="1"/>
</dbReference>
<sequence>MDEAPLPRWFHPGPPGGWTADDLNRLPACAPTHVELIDGALVVPPPQTCFHSRVTRRLANAVEGWAPPPLWVSTRMSVRLGERQRPEPDILVVDAPPRAERTCHLPGEVVLVVEIVSDESAVRDRESKPLKYAGAGIRHFWRVEKENRAPVVHVCELDDTTGAYVATGVHRDKLVVPVPFAMKIDLTTLFTR</sequence>
<evidence type="ECO:0000313" key="3">
    <source>
        <dbReference type="Proteomes" id="UP001607069"/>
    </source>
</evidence>